<accession>A0ABT7UYY2</accession>
<dbReference type="Pfam" id="PF07261">
    <property type="entry name" value="DnaB_2"/>
    <property type="match status" value="1"/>
</dbReference>
<evidence type="ECO:0000259" key="4">
    <source>
        <dbReference type="Pfam" id="PF21984"/>
    </source>
</evidence>
<gene>
    <name evidence="5" type="ORF">QUW44_07010</name>
</gene>
<evidence type="ECO:0000256" key="2">
    <source>
        <dbReference type="SAM" id="MobiDB-lite"/>
    </source>
</evidence>
<dbReference type="Pfam" id="PF21984">
    <property type="entry name" value="DnaD_N"/>
    <property type="match status" value="1"/>
</dbReference>
<dbReference type="PANTHER" id="PTHR37293">
    <property type="entry name" value="PHAGE REPLICATION PROTEIN-RELATED"/>
    <property type="match status" value="1"/>
</dbReference>
<name>A0ABT7UYY2_9LACO</name>
<dbReference type="InterPro" id="IPR006343">
    <property type="entry name" value="DnaB/C_C"/>
</dbReference>
<dbReference type="Gene3D" id="1.10.10.10">
    <property type="entry name" value="Winged helix-like DNA-binding domain superfamily/Winged helix DNA-binding domain"/>
    <property type="match status" value="1"/>
</dbReference>
<proteinExistence type="inferred from homology"/>
<dbReference type="InterPro" id="IPR034829">
    <property type="entry name" value="DnaD-like_sf"/>
</dbReference>
<evidence type="ECO:0000259" key="3">
    <source>
        <dbReference type="Pfam" id="PF07261"/>
    </source>
</evidence>
<comment type="similarity">
    <text evidence="1">Belongs to the DnaB/DnaD family.</text>
</comment>
<evidence type="ECO:0000256" key="1">
    <source>
        <dbReference type="ARBA" id="ARBA00093462"/>
    </source>
</evidence>
<feature type="compositionally biased region" description="Basic and acidic residues" evidence="2">
    <location>
        <begin position="203"/>
        <end position="223"/>
    </location>
</feature>
<reference evidence="5 6" key="2">
    <citation type="submission" date="2023-06" db="EMBL/GenBank/DDBJ databases">
        <authorList>
            <person name="Zeman M."/>
            <person name="Kubasova T."/>
            <person name="Jahodarova E."/>
            <person name="Nykrynova M."/>
            <person name="Rychlik I."/>
        </authorList>
    </citation>
    <scope>NUCLEOTIDE SEQUENCE [LARGE SCALE GENOMIC DNA]</scope>
    <source>
        <strain evidence="5 6">161_Gplus</strain>
    </source>
</reference>
<comment type="caution">
    <text evidence="5">The sequence shown here is derived from an EMBL/GenBank/DDBJ whole genome shotgun (WGS) entry which is preliminary data.</text>
</comment>
<feature type="region of interest" description="Disordered" evidence="2">
    <location>
        <begin position="203"/>
        <end position="237"/>
    </location>
</feature>
<dbReference type="InterPro" id="IPR036388">
    <property type="entry name" value="WH-like_DNA-bd_sf"/>
</dbReference>
<feature type="domain" description="DnaD N-terminal" evidence="4">
    <location>
        <begin position="18"/>
        <end position="111"/>
    </location>
</feature>
<feature type="domain" description="DnaB/C C-terminal" evidence="3">
    <location>
        <begin position="132"/>
        <end position="204"/>
    </location>
</feature>
<dbReference type="PANTHER" id="PTHR37293:SF6">
    <property type="entry name" value="DNA REPLICATION PROTEIN DNAD"/>
    <property type="match status" value="1"/>
</dbReference>
<evidence type="ECO:0000313" key="6">
    <source>
        <dbReference type="Proteomes" id="UP001529343"/>
    </source>
</evidence>
<dbReference type="Gene3D" id="1.10.10.630">
    <property type="entry name" value="DnaD domain-like"/>
    <property type="match status" value="1"/>
</dbReference>
<dbReference type="Proteomes" id="UP001529343">
    <property type="component" value="Unassembled WGS sequence"/>
</dbReference>
<keyword evidence="6" id="KW-1185">Reference proteome</keyword>
<reference evidence="6" key="1">
    <citation type="submission" date="2023-06" db="EMBL/GenBank/DDBJ databases">
        <title>Identification and characterization of horizontal gene transfer across gut microbiota members of farm animals based on homology search.</title>
        <authorList>
            <person name="Zeman M."/>
            <person name="Kubasova T."/>
            <person name="Jahodarova E."/>
            <person name="Nykrynova M."/>
            <person name="Rychlik I."/>
        </authorList>
    </citation>
    <scope>NUCLEOTIDE SEQUENCE [LARGE SCALE GENOMIC DNA]</scope>
    <source>
        <strain evidence="6">161_Gplus</strain>
    </source>
</reference>
<evidence type="ECO:0000313" key="5">
    <source>
        <dbReference type="EMBL" id="MDM8266903.1"/>
    </source>
</evidence>
<dbReference type="InterPro" id="IPR053843">
    <property type="entry name" value="DnaD_N"/>
</dbReference>
<dbReference type="SUPFAM" id="SSF158499">
    <property type="entry name" value="DnaD domain-like"/>
    <property type="match status" value="1"/>
</dbReference>
<dbReference type="EMBL" id="JAUDDW010000027">
    <property type="protein sequence ID" value="MDM8266903.1"/>
    <property type="molecule type" value="Genomic_DNA"/>
</dbReference>
<dbReference type="RefSeq" id="WP_289576840.1">
    <property type="nucleotide sequence ID" value="NZ_JAUDDW010000027.1"/>
</dbReference>
<dbReference type="NCBIfam" id="TIGR01446">
    <property type="entry name" value="DnaD_dom"/>
    <property type="match status" value="1"/>
</dbReference>
<organism evidence="5 6">
    <name type="scientific">Limosilactobacillus pontis</name>
    <dbReference type="NCBI Taxonomy" id="35787"/>
    <lineage>
        <taxon>Bacteria</taxon>
        <taxon>Bacillati</taxon>
        <taxon>Bacillota</taxon>
        <taxon>Bacilli</taxon>
        <taxon>Lactobacillales</taxon>
        <taxon>Lactobacillaceae</taxon>
        <taxon>Limosilactobacillus</taxon>
    </lineage>
</organism>
<sequence>MTEETPLQRYVRAGQTTISNLLVHRYKQIGMTTAQLVLYLQFKSYQDRGTMNPDVRVIAKNLGTSENQVFNQLHQMMTNKLVKQGMRKLPDGKEDAIYDFTPLLNKLALLEDQATAAAQEEETQNNRQQVFAKLESEFGRTLSSMELQIVNDWLNKDNYSAAMIELALRQAVMNSALNLKYMERILQSWDHQGLRTKHDIEEHERQFENRREGQNDSRREDQSRPAGPKIPIYKLGE</sequence>
<protein>
    <submittedName>
        <fullName evidence="5">DnaD domain protein</fullName>
    </submittedName>
</protein>
<dbReference type="InterPro" id="IPR053162">
    <property type="entry name" value="DnaD"/>
</dbReference>